<evidence type="ECO:0000256" key="1">
    <source>
        <dbReference type="SAM" id="Phobius"/>
    </source>
</evidence>
<evidence type="ECO:0000313" key="2">
    <source>
        <dbReference type="EMBL" id="EWS73313.1"/>
    </source>
</evidence>
<keyword evidence="1" id="KW-0472">Membrane</keyword>
<organism evidence="2 3">
    <name type="scientific">Tetrahymena thermophila (strain SB210)</name>
    <dbReference type="NCBI Taxonomy" id="312017"/>
    <lineage>
        <taxon>Eukaryota</taxon>
        <taxon>Sar</taxon>
        <taxon>Alveolata</taxon>
        <taxon>Ciliophora</taxon>
        <taxon>Intramacronucleata</taxon>
        <taxon>Oligohymenophorea</taxon>
        <taxon>Hymenostomatida</taxon>
        <taxon>Tetrahymenina</taxon>
        <taxon>Tetrahymenidae</taxon>
        <taxon>Tetrahymena</taxon>
    </lineage>
</organism>
<dbReference type="RefSeq" id="XP_012654162.1">
    <property type="nucleotide sequence ID" value="XM_012798708.1"/>
</dbReference>
<evidence type="ECO:0000313" key="3">
    <source>
        <dbReference type="Proteomes" id="UP000009168"/>
    </source>
</evidence>
<keyword evidence="3" id="KW-1185">Reference proteome</keyword>
<dbReference type="InParanoid" id="W7XAA4"/>
<keyword evidence="1" id="KW-1133">Transmembrane helix</keyword>
<feature type="transmembrane region" description="Helical" evidence="1">
    <location>
        <begin position="62"/>
        <end position="83"/>
    </location>
</feature>
<dbReference type="EMBL" id="GG662622">
    <property type="protein sequence ID" value="EWS73313.1"/>
    <property type="molecule type" value="Genomic_DNA"/>
</dbReference>
<protein>
    <submittedName>
        <fullName evidence="2">Transmembrane protein, putative</fullName>
    </submittedName>
</protein>
<gene>
    <name evidence="2" type="ORF">TTHERM_000471329</name>
</gene>
<dbReference type="GeneID" id="24439154"/>
<accession>W7XAA4</accession>
<feature type="transmembrane region" description="Helical" evidence="1">
    <location>
        <begin position="231"/>
        <end position="253"/>
    </location>
</feature>
<sequence>MCLICFIYKLFDLFQINFLFWNTMRTIKFQNLFIFIPLHQCLCPVKGNNLVFFSNQKQCWNFNLFFFFIQIINKLQIFINYFRQTNSTYVYYHFQTFKNIFISVFCIKKTAHKTSLRKVNNNINIWIFFNYFKEMFFRFIIKMIMGFSQNPSSIKIQRIISIQSQPASERIFWIIWKCFIWSNWQQHITNFIIFRKKFNPRLYPFFYSFIILLKSVQNQNFKAWKYNFWRFLLWFFLFLLRLAFCLRIIHLAIL</sequence>
<name>W7XAA4_TETTS</name>
<dbReference type="KEGG" id="tet:TTHERM_000471329"/>
<reference evidence="3" key="1">
    <citation type="journal article" date="2006" name="PLoS Biol.">
        <title>Macronuclear genome sequence of the ciliate Tetrahymena thermophila, a model eukaryote.</title>
        <authorList>
            <person name="Eisen J.A."/>
            <person name="Coyne R.S."/>
            <person name="Wu M."/>
            <person name="Wu D."/>
            <person name="Thiagarajan M."/>
            <person name="Wortman J.R."/>
            <person name="Badger J.H."/>
            <person name="Ren Q."/>
            <person name="Amedeo P."/>
            <person name="Jones K.M."/>
            <person name="Tallon L.J."/>
            <person name="Delcher A.L."/>
            <person name="Salzberg S.L."/>
            <person name="Silva J.C."/>
            <person name="Haas B.J."/>
            <person name="Majoros W.H."/>
            <person name="Farzad M."/>
            <person name="Carlton J.M."/>
            <person name="Smith R.K. Jr."/>
            <person name="Garg J."/>
            <person name="Pearlman R.E."/>
            <person name="Karrer K.M."/>
            <person name="Sun L."/>
            <person name="Manning G."/>
            <person name="Elde N.C."/>
            <person name="Turkewitz A.P."/>
            <person name="Asai D.J."/>
            <person name="Wilkes D.E."/>
            <person name="Wang Y."/>
            <person name="Cai H."/>
            <person name="Collins K."/>
            <person name="Stewart B.A."/>
            <person name="Lee S.R."/>
            <person name="Wilamowska K."/>
            <person name="Weinberg Z."/>
            <person name="Ruzzo W.L."/>
            <person name="Wloga D."/>
            <person name="Gaertig J."/>
            <person name="Frankel J."/>
            <person name="Tsao C.-C."/>
            <person name="Gorovsky M.A."/>
            <person name="Keeling P.J."/>
            <person name="Waller R.F."/>
            <person name="Patron N.J."/>
            <person name="Cherry J.M."/>
            <person name="Stover N.A."/>
            <person name="Krieger C.J."/>
            <person name="del Toro C."/>
            <person name="Ryder H.F."/>
            <person name="Williamson S.C."/>
            <person name="Barbeau R.A."/>
            <person name="Hamilton E.P."/>
            <person name="Orias E."/>
        </authorList>
    </citation>
    <scope>NUCLEOTIDE SEQUENCE [LARGE SCALE GENOMIC DNA]</scope>
    <source>
        <strain evidence="3">SB210</strain>
    </source>
</reference>
<proteinExistence type="predicted"/>
<keyword evidence="1 2" id="KW-0812">Transmembrane</keyword>
<dbReference type="AlphaFoldDB" id="W7XAA4"/>
<dbReference type="Proteomes" id="UP000009168">
    <property type="component" value="Unassembled WGS sequence"/>
</dbReference>